<comment type="caution">
    <text evidence="2">The sequence shown here is derived from an EMBL/GenBank/DDBJ whole genome shotgun (WGS) entry which is preliminary data.</text>
</comment>
<accession>A0A926JRA0</accession>
<dbReference type="EMBL" id="JACVDC010000016">
    <property type="protein sequence ID" value="MBC9795854.1"/>
    <property type="molecule type" value="Genomic_DNA"/>
</dbReference>
<keyword evidence="1" id="KW-0732">Signal</keyword>
<name>A0A926JRA0_9FLAO</name>
<feature type="signal peptide" evidence="1">
    <location>
        <begin position="1"/>
        <end position="17"/>
    </location>
</feature>
<dbReference type="AlphaFoldDB" id="A0A926JRA0"/>
<protein>
    <submittedName>
        <fullName evidence="2">Uncharacterized protein</fullName>
    </submittedName>
</protein>
<keyword evidence="3" id="KW-1185">Reference proteome</keyword>
<sequence length="343" mass="37913">MKKVLLLFFAIPLISYGQSNTFPTSGNVGIGISSPSEKLEVRGNTKFIRQSGGQNYIKIDHDAGGNYITSDDPGINQKSMYIQVSPTGSGKMDRHLYFRAGKTIAGDLISRMVIRGDGNIGIGTNNPGAKLDVNGAFRAKYNTSGERKIYMEAPSTGNHRGNGTQNVTGLVYRMDNPASGDPIFQIRSQGEAVRFFVEHDGWTGSRDNSAWFGGSKGNYFKGSVGIGTTSPDAKLAVNGVVHSKEVRVDLNGWSDFVFEENYELPTLEDVELHIKEKGHLKDIPSAKEVEQNGIFLGEMDARLLQKIEELTLYAIEQQKMIRVQGQMIQELKNEIQKMNNNRR</sequence>
<dbReference type="Proteomes" id="UP000653730">
    <property type="component" value="Unassembled WGS sequence"/>
</dbReference>
<evidence type="ECO:0000256" key="1">
    <source>
        <dbReference type="SAM" id="SignalP"/>
    </source>
</evidence>
<proteinExistence type="predicted"/>
<evidence type="ECO:0000313" key="2">
    <source>
        <dbReference type="EMBL" id="MBC9795854.1"/>
    </source>
</evidence>
<dbReference type="RefSeq" id="WP_187965005.1">
    <property type="nucleotide sequence ID" value="NZ_JACVDC010000016.1"/>
</dbReference>
<reference evidence="2 3" key="1">
    <citation type="submission" date="2020-09" db="EMBL/GenBank/DDBJ databases">
        <title>Sinomicrobium weinanense sp. nov., a halophilic bacteria isolated from saline-alkali soil.</title>
        <authorList>
            <person name="Wu P."/>
            <person name="Ren H."/>
            <person name="Mei Y."/>
            <person name="Liang Y."/>
            <person name="Chen Z."/>
        </authorList>
    </citation>
    <scope>NUCLEOTIDE SEQUENCE [LARGE SCALE GENOMIC DNA]</scope>
    <source>
        <strain evidence="2 3">FJxs</strain>
    </source>
</reference>
<evidence type="ECO:0000313" key="3">
    <source>
        <dbReference type="Proteomes" id="UP000653730"/>
    </source>
</evidence>
<organism evidence="2 3">
    <name type="scientific">Sinomicrobium weinanense</name>
    <dbReference type="NCBI Taxonomy" id="2842200"/>
    <lineage>
        <taxon>Bacteria</taxon>
        <taxon>Pseudomonadati</taxon>
        <taxon>Bacteroidota</taxon>
        <taxon>Flavobacteriia</taxon>
        <taxon>Flavobacteriales</taxon>
        <taxon>Flavobacteriaceae</taxon>
        <taxon>Sinomicrobium</taxon>
    </lineage>
</organism>
<gene>
    <name evidence="2" type="ORF">IBL28_07745</name>
</gene>
<feature type="chain" id="PRO_5037043477" evidence="1">
    <location>
        <begin position="18"/>
        <end position="343"/>
    </location>
</feature>